<evidence type="ECO:0000313" key="10">
    <source>
        <dbReference type="EMBL" id="MCO6047172.1"/>
    </source>
</evidence>
<feature type="domain" description="Cytochrome c" evidence="9">
    <location>
        <begin position="103"/>
        <end position="280"/>
    </location>
</feature>
<evidence type="ECO:0000259" key="9">
    <source>
        <dbReference type="PROSITE" id="PS51007"/>
    </source>
</evidence>
<dbReference type="Pfam" id="PF03150">
    <property type="entry name" value="CCP_MauG"/>
    <property type="match status" value="1"/>
</dbReference>
<protein>
    <submittedName>
        <fullName evidence="10">C-type cytochrome</fullName>
    </submittedName>
</protein>
<keyword evidence="5" id="KW-0560">Oxidoreductase</keyword>
<dbReference type="Proteomes" id="UP001155241">
    <property type="component" value="Unassembled WGS sequence"/>
</dbReference>
<evidence type="ECO:0000256" key="8">
    <source>
        <dbReference type="SAM" id="Coils"/>
    </source>
</evidence>
<keyword evidence="3 7" id="KW-0479">Metal-binding</keyword>
<keyword evidence="11" id="KW-1185">Reference proteome</keyword>
<dbReference type="PANTHER" id="PTHR30600:SF10">
    <property type="entry name" value="BLL6722 PROTEIN"/>
    <property type="match status" value="1"/>
</dbReference>
<comment type="caution">
    <text evidence="10">The sequence shown here is derived from an EMBL/GenBank/DDBJ whole genome shotgun (WGS) entry which is preliminary data.</text>
</comment>
<feature type="domain" description="Cytochrome c" evidence="9">
    <location>
        <begin position="289"/>
        <end position="412"/>
    </location>
</feature>
<keyword evidence="6 7" id="KW-0408">Iron</keyword>
<dbReference type="InterPro" id="IPR009056">
    <property type="entry name" value="Cyt_c-like_dom"/>
</dbReference>
<dbReference type="Gene3D" id="1.10.760.10">
    <property type="entry name" value="Cytochrome c-like domain"/>
    <property type="match status" value="2"/>
</dbReference>
<reference evidence="10" key="1">
    <citation type="submission" date="2022-06" db="EMBL/GenBank/DDBJ databases">
        <title>Aeoliella straminimaris, a novel planctomycete from sediments.</title>
        <authorList>
            <person name="Vitorino I.R."/>
            <person name="Lage O.M."/>
        </authorList>
    </citation>
    <scope>NUCLEOTIDE SEQUENCE</scope>
    <source>
        <strain evidence="10">ICT_H6.2</strain>
    </source>
</reference>
<dbReference type="PANTHER" id="PTHR30600">
    <property type="entry name" value="CYTOCHROME C PEROXIDASE-RELATED"/>
    <property type="match status" value="1"/>
</dbReference>
<dbReference type="GO" id="GO:0030313">
    <property type="term" value="C:cell envelope"/>
    <property type="evidence" value="ECO:0007669"/>
    <property type="project" value="UniProtKB-SubCell"/>
</dbReference>
<evidence type="ECO:0000256" key="6">
    <source>
        <dbReference type="ARBA" id="ARBA00023004"/>
    </source>
</evidence>
<name>A0A9X2JJ31_9BACT</name>
<evidence type="ECO:0000313" key="11">
    <source>
        <dbReference type="Proteomes" id="UP001155241"/>
    </source>
</evidence>
<evidence type="ECO:0000256" key="4">
    <source>
        <dbReference type="ARBA" id="ARBA00022729"/>
    </source>
</evidence>
<keyword evidence="8" id="KW-0175">Coiled coil</keyword>
<evidence type="ECO:0000256" key="2">
    <source>
        <dbReference type="ARBA" id="ARBA00022617"/>
    </source>
</evidence>
<comment type="subcellular location">
    <subcellularLocation>
        <location evidence="1">Cell envelope</location>
    </subcellularLocation>
</comment>
<dbReference type="GO" id="GO:0046872">
    <property type="term" value="F:metal ion binding"/>
    <property type="evidence" value="ECO:0007669"/>
    <property type="project" value="UniProtKB-KW"/>
</dbReference>
<dbReference type="GO" id="GO:0009055">
    <property type="term" value="F:electron transfer activity"/>
    <property type="evidence" value="ECO:0007669"/>
    <property type="project" value="InterPro"/>
</dbReference>
<feature type="coiled-coil region" evidence="8">
    <location>
        <begin position="247"/>
        <end position="281"/>
    </location>
</feature>
<keyword evidence="2 7" id="KW-0349">Heme</keyword>
<gene>
    <name evidence="10" type="ORF">NG895_25010</name>
</gene>
<proteinExistence type="predicted"/>
<keyword evidence="4" id="KW-0732">Signal</keyword>
<organism evidence="10 11">
    <name type="scientific">Aeoliella straminimaris</name>
    <dbReference type="NCBI Taxonomy" id="2954799"/>
    <lineage>
        <taxon>Bacteria</taxon>
        <taxon>Pseudomonadati</taxon>
        <taxon>Planctomycetota</taxon>
        <taxon>Planctomycetia</taxon>
        <taxon>Pirellulales</taxon>
        <taxon>Lacipirellulaceae</taxon>
        <taxon>Aeoliella</taxon>
    </lineage>
</organism>
<dbReference type="Pfam" id="PF00034">
    <property type="entry name" value="Cytochrom_C"/>
    <property type="match status" value="1"/>
</dbReference>
<dbReference type="SUPFAM" id="SSF46626">
    <property type="entry name" value="Cytochrome c"/>
    <property type="match status" value="2"/>
</dbReference>
<dbReference type="PROSITE" id="PS51007">
    <property type="entry name" value="CYTC"/>
    <property type="match status" value="2"/>
</dbReference>
<dbReference type="GO" id="GO:0020037">
    <property type="term" value="F:heme binding"/>
    <property type="evidence" value="ECO:0007669"/>
    <property type="project" value="InterPro"/>
</dbReference>
<dbReference type="RefSeq" id="WP_252855285.1">
    <property type="nucleotide sequence ID" value="NZ_JAMXLR010000090.1"/>
</dbReference>
<evidence type="ECO:0000256" key="3">
    <source>
        <dbReference type="ARBA" id="ARBA00022723"/>
    </source>
</evidence>
<dbReference type="EMBL" id="JAMXLR010000090">
    <property type="protein sequence ID" value="MCO6047172.1"/>
    <property type="molecule type" value="Genomic_DNA"/>
</dbReference>
<dbReference type="AlphaFoldDB" id="A0A9X2JJ31"/>
<dbReference type="InterPro" id="IPR051395">
    <property type="entry name" value="Cytochrome_c_Peroxidase/MauG"/>
</dbReference>
<evidence type="ECO:0000256" key="1">
    <source>
        <dbReference type="ARBA" id="ARBA00004196"/>
    </source>
</evidence>
<evidence type="ECO:0000256" key="7">
    <source>
        <dbReference type="PROSITE-ProRule" id="PRU00433"/>
    </source>
</evidence>
<accession>A0A9X2JJ31</accession>
<dbReference type="GO" id="GO:0004130">
    <property type="term" value="F:cytochrome-c peroxidase activity"/>
    <property type="evidence" value="ECO:0007669"/>
    <property type="project" value="TreeGrafter"/>
</dbReference>
<evidence type="ECO:0000256" key="5">
    <source>
        <dbReference type="ARBA" id="ARBA00023002"/>
    </source>
</evidence>
<dbReference type="InterPro" id="IPR004852">
    <property type="entry name" value="Di-haem_cyt_c_peroxidsae"/>
</dbReference>
<dbReference type="InterPro" id="IPR036909">
    <property type="entry name" value="Cyt_c-like_dom_sf"/>
</dbReference>
<sequence>MNRHLRVIVFGGLAVATALTFYLSLQRALAAESTESAKPEVVRLGSNELLAGIPGEGDLTLDQIEAWLADPQNHRPIQPELPLGLAAGSTEIEGLEQNPLTRAKIELGRQLYFDGRLSSDTSISCATCHAPEQGYADDTPVSFGVDNQAGGRNSPVSYNRILSDAQFWDGRAATLEEQAVGPIANPVEMSNTHDACVGCLAGIEGYRVQFESIFADGLTIDNVGRAIASFERAIVTGPAPWDHHERLASFERSYADDLEYLDELEEEDPQHVAEYRKLQAASRANPVSESAIRGGELFFGSAGCSVCHNGANYTDELYHNLGVGMDSDKPDLGRYEVTKDDADRGAFKTPTLRNVALTAPYMHDGSQKTLAEVVEWYDQGGHPNEWLSDSVEPLGLSDQDKADLVEFMKSLTGKFPQVETGRLPK</sequence>